<dbReference type="InterPro" id="IPR013103">
    <property type="entry name" value="RVT_2"/>
</dbReference>
<feature type="compositionally biased region" description="Basic and acidic residues" evidence="1">
    <location>
        <begin position="2165"/>
        <end position="2180"/>
    </location>
</feature>
<dbReference type="OrthoDB" id="441008at2759"/>
<feature type="region of interest" description="Disordered" evidence="1">
    <location>
        <begin position="1449"/>
        <end position="1479"/>
    </location>
</feature>
<feature type="region of interest" description="Disordered" evidence="1">
    <location>
        <begin position="2139"/>
        <end position="2270"/>
    </location>
</feature>
<evidence type="ECO:0000313" key="4">
    <source>
        <dbReference type="Proteomes" id="UP000604046"/>
    </source>
</evidence>
<feature type="region of interest" description="Disordered" evidence="1">
    <location>
        <begin position="3680"/>
        <end position="3704"/>
    </location>
</feature>
<dbReference type="CDD" id="cd09212">
    <property type="entry name" value="PUB"/>
    <property type="match status" value="1"/>
</dbReference>
<keyword evidence="4" id="KW-1185">Reference proteome</keyword>
<protein>
    <recommendedName>
        <fullName evidence="2">C2 domain-containing protein</fullName>
    </recommendedName>
</protein>
<evidence type="ECO:0000256" key="1">
    <source>
        <dbReference type="SAM" id="MobiDB-lite"/>
    </source>
</evidence>
<feature type="compositionally biased region" description="Low complexity" evidence="1">
    <location>
        <begin position="2107"/>
        <end position="2121"/>
    </location>
</feature>
<feature type="compositionally biased region" description="Low complexity" evidence="1">
    <location>
        <begin position="3283"/>
        <end position="3294"/>
    </location>
</feature>
<feature type="region of interest" description="Disordered" evidence="1">
    <location>
        <begin position="835"/>
        <end position="861"/>
    </location>
</feature>
<feature type="domain" description="C2" evidence="2">
    <location>
        <begin position="3487"/>
        <end position="3626"/>
    </location>
</feature>
<dbReference type="SMART" id="SM00239">
    <property type="entry name" value="C2"/>
    <property type="match status" value="1"/>
</dbReference>
<name>A0A812MFQ5_9DINO</name>
<dbReference type="InterPro" id="IPR036339">
    <property type="entry name" value="PUB-like_dom_sf"/>
</dbReference>
<dbReference type="CDD" id="cd00030">
    <property type="entry name" value="C2"/>
    <property type="match status" value="1"/>
</dbReference>
<dbReference type="SUPFAM" id="SSF143503">
    <property type="entry name" value="PUG domain-like"/>
    <property type="match status" value="1"/>
</dbReference>
<sequence>MDKDTVIKSSTTSKQQALRRAAAKGKMDKQMALFAKYDANKDAVLDKKEIAAYAKKEFGFTMPEAALNALFKALVEEGAKGVKKTNFHRVRIHVGMAREKAKGYDDQDLPPRLLALQALDVEAGITTIHHPPQKPEDPEPDILPTLLPLRQVCKLLGNIARAPGNEKFRQVRKRNPPIARLLGVEEEGVLRCAGFEDGPEETLQCPGNAPDLPEVLKAAAAIRDALRQKESEAAGPGANMALLCCDSRVAQAIECAVLDFAAQNSADMAEAEKKRRKLDEADGVRSPSRWRKTLADVGGGFLCDGGKLEAWLDGSFANRSLAFELLQLQEKSVRWYSSGARGRCQFFRGKLLDAARTSQDTRPFTPLISDELAQLREALFSYPVEGGAPPPLFREVAVASDSKETDTDIVLMPKPPQVSLEVITCAWRLYAGVKSRKERQELFEQPLAVWLELPTQLAEVDQRIAESDEAIKKVEELAKPLHLQGKDMKAAEMFALLDDLEKQIQDARSPFEVLKADIGGCKEAAFEGIDTPEGAIMFDIRHGVHLLGEFLLARPAAKLPQTIGGRLKQEAVALLPFRLRPGCLDWSSFFGLGFFEAAWRYESGSVFAEMAEDDKTTSAWYKVPTWDGSGCYGNRALCDSAGKFTPAELEYQKEVRAKDPDGVEIVVTKEDPLAGLNKLLKALEGINGKSALDKKGELRMLFYTELSRKPGERPADFMSRFRFLAAELKSEGIALPSSELGWFLKEKLGLDPLRKQLLETALQGREGFEDVEAEALRLFKDLHAADPLMRRAGAPDLRGRGRSFGGFGGTPSSSTTFSVRPFLGYRSRQAFAGEQLGETEGEPGEEAEDEELVPEEEGNGISLDNVLEAEAEALATELEQAEAEGLEPQVLDEVEGTVESAAEALLTMREARHKLQDLRKDRGFGKATSAPSSPQSGRPGFKKRGVCHDCGQPGHWAGDQGCSKPGAGLARPKSSARPGATPSQSSPSHRRVQLVESFAAEATQEQHEDPAVYHETAVVSSWSSFAEALEASQPHETAVDKRLVGALDSACNRTVCGRRWLEGYLQALASSPLWQALQPLVKTEVERENFKFGNDGVKASYSRHRLPMVVGSSCVLVWTSVVEVESLGLLLGRDFLEAIGGVISFTRRALRADHLDASRIPLRQLSAGHFFLDIFPETWCTSARPWRREGQDGILEVQLSSFEWSLRRAAAVKGPPVNGREHEQLAVEQARGPHAGHSGSRVSNSMTKPVLTAMCLRLLERNVWHFAGLLLWLLQRPLLRYVPLPYSNIRSPSAWKEQAEAMVRSGALPRRHFRAAALQNKFEDLGLLKDAGYLRDRMGVNLAFVEDPMLDGMSSSRDPQLVDKLKAEAIAKKTKAEQLTAARALLGPKGGLPTLKQDLIRLATLLRVEVNDNDTVEKLKTKLRGYILGDPGGGFSGTSCTTLRTRRATTADDRAPDGRTDAAADPFTRRDPPAGECNGRSRFEAMLHQTMQHMMMMSSNSGSRPLDGEGGLSPDSDMGFQQMTNENAWNKCKHDRNLLKVSPQNIYEAFAVLQDQIYDNALHEPFIDMAFVPHPHDRAPLAPDLFKLAAARGHAVGQLQADLCVKPYFLMLRATGRSPLLNYAPERTRLAAEKKILDAEASVMHAALAHRRSGRHFLMELLRGADPHRTLEGRELMDEAGLFDFSREGRRYLTSSRVVADAFRDQRDENLVEAVLEAVQQQFDKDHGPEKVTETLAAETAVDDDDLLDGLGGTMESEDEALEPSQDPEKDVPIPASVRQAVRRLHENTGHRSPLRLARALVIAGAPPQAVMAAKQLRCSVCEERRPPKSRRPASLPGPREPGEQVALDIFDAFDAAGARYSILHAVDGATKFQMAVLVKNKSSAEVVKFIRALGAGLRHAPDLDMRSGACAMAQSLMGPDEMALGLGEAVQAYNMDVGRLGEIEAMGQPTFARLVAIRETARMAMLRLHFSRALRKAEAARSRNPTVADAPAVGDLVYYWREQKYNRRGGQDKRKLLLRKWRGPGLLVAFEGNNCYVTSRGTLTKVALEHVRRASPMEQIATGEWEAVLKEVVEAAERDQEWELVVPQDGSAEGREPTGEQGPRLSSSASPAVSALPGSPDLDDANLLADQTAGLLEGAGLSSEPPAVSAPHGDDSAPQSFRDQLQEAMRKARDQRGRDLPPVSPGELVRATASEGGAGSRRPSTLLGQVASGGSSRAPGTPLLDVIRRAGANAEEHSPSEPFAEQPENLSGTKRPAEVEAETLRSQQGDQVPFDALTLEKELVLEAAQAKQGSVHPLVQLQAQVAMDKTAGEDLEANDHGTWDGRWPLPRRSEYEAFVKAGLKWPTGREALTVQAARKEYHWRSMTKEQRDAFREAAVEAWNVWTRNDAVETLSEEETARTLATLRRVRGWWHRLVVPGYKDVTAFDLRKDAPTASRTSQHLLFSLGSSNFKKGWRTGTADVKSAFLKGERYMDGVRELYLQNMESRDGSPTLPVGSRLSRIVKGVFGLSDAPREWYLRLKKSVKREKWTQSTLDAATFFLWSEGPNPELLGMMCCHVDDLLITGSAEAWASIGRLGKELGFGSVEKDSFVYCGKKVAQDLNTGVISVSMQAYVDNLSPISVAASRRRDMDAALTPGEAKQLRALVGSLQWLVAQVRADMGFHLSVLQAETPFTLLDYRSHRLQRVCRSTFAAELLGVEEGFDIGQYCRGHWAEALGYDLAHKGVDCILDTIGLVVVTDAKDTFDKGNSDTPSYGSQKSLAFSIAWLRGMLAKPNVSLRWTETSNMFVDAGTKDMCGAHMRDTLMAGEWSYRYNAKYVKQTIKTKPKVRPGPEVVSGEEVSPTDPVMGFLQGFATKRGWHRKDGLAIQVAHGARSYRRPEPRFEADMYPFRTSYALFHDQQGRGSWRILERDVRYGRILRSLDKEAAVLITVFKTPKEKKINVKPQGVEEEISLWLTGQVRMLEHKFAKLEPRLALLSSSCTRFRDMAKGRERAELQAVEAKAKAALRHHQKAKDLTADELAEAIEGDGDSLSEDAFVKFFQACEQEPVDEAANGHATALTEEDLRRLYKHWAEESDGAVQKETLVSRVRRYMKVMKTVALTDCKGIKDSKSVRRLLEGEVVEALSTAQKEDEMDLMRLRVKAMNDGAEGWVTISGNQGTVFLKEGGSQFKAQSFEEFRDRIAHKHNVVQQSEAAEQPATEPEKTMNSLGTAKGMAAVESVDAVRPLTKDEAELAKLQQMRGELEAQGALKRLSEDERLILEPARAEDGKLEVQLVSRTQAPDTAAATPETPGQQASASLPPRVAAGLVPMLTAEAPHTPSGAYAAVPWQLQARNATAAPPAPQYSDILRAVAATEGPSVPVAPISMSYESVLSQTVGPAALDLNAQCSITEFGREIAEARNQYSNQMAKVQLPPGRPDYGRQIARIELPPGNVWGWQAQMQAKQRLDAALQTNANIRQALQRNVVRMQRAMPRAHGEEPPPAEMPGRPDSSESPRRHFHRVRLEIEVVKASDIPDATYFASCDPYVVVSIVDGDPLQDPHALAGYQEWRALHEQWSGQTRVLEGTRDPQFRARFQAEVRNREKTHIHFRLLDQDSISHADRDIGQAAVALRDILDDSWAAVRGLALRPMDRKSSQAWAAIHKTRLHVAINFEGILGKVKTEEAMQRAVAVASTFTQAGKAGRSPRRRKEEGEGLLGMFGAG</sequence>
<feature type="region of interest" description="Disordered" evidence="1">
    <location>
        <begin position="3190"/>
        <end position="3213"/>
    </location>
</feature>
<feature type="region of interest" description="Disordered" evidence="1">
    <location>
        <begin position="918"/>
        <end position="991"/>
    </location>
</feature>
<dbReference type="Pfam" id="PF00168">
    <property type="entry name" value="C2"/>
    <property type="match status" value="1"/>
</dbReference>
<dbReference type="Gene3D" id="1.20.58.2190">
    <property type="match status" value="1"/>
</dbReference>
<organism evidence="3 4">
    <name type="scientific">Symbiodinium natans</name>
    <dbReference type="NCBI Taxonomy" id="878477"/>
    <lineage>
        <taxon>Eukaryota</taxon>
        <taxon>Sar</taxon>
        <taxon>Alveolata</taxon>
        <taxon>Dinophyceae</taxon>
        <taxon>Suessiales</taxon>
        <taxon>Symbiodiniaceae</taxon>
        <taxon>Symbiodinium</taxon>
    </lineage>
</organism>
<feature type="compositionally biased region" description="Polar residues" evidence="1">
    <location>
        <begin position="2203"/>
        <end position="2216"/>
    </location>
</feature>
<dbReference type="InterPro" id="IPR035892">
    <property type="entry name" value="C2_domain_sf"/>
</dbReference>
<accession>A0A812MFQ5</accession>
<evidence type="ECO:0000313" key="3">
    <source>
        <dbReference type="EMBL" id="CAE7255550.1"/>
    </source>
</evidence>
<comment type="caution">
    <text evidence="3">The sequence shown here is derived from an EMBL/GenBank/DDBJ whole genome shotgun (WGS) entry which is preliminary data.</text>
</comment>
<dbReference type="PROSITE" id="PS50004">
    <property type="entry name" value="C2"/>
    <property type="match status" value="1"/>
</dbReference>
<dbReference type="Proteomes" id="UP000604046">
    <property type="component" value="Unassembled WGS sequence"/>
</dbReference>
<reference evidence="3" key="1">
    <citation type="submission" date="2021-02" db="EMBL/GenBank/DDBJ databases">
        <authorList>
            <person name="Dougan E. K."/>
            <person name="Rhodes N."/>
            <person name="Thang M."/>
            <person name="Chan C."/>
        </authorList>
    </citation>
    <scope>NUCLEOTIDE SEQUENCE</scope>
</reference>
<dbReference type="InterPro" id="IPR000008">
    <property type="entry name" value="C2_dom"/>
</dbReference>
<dbReference type="EMBL" id="CAJNDS010001324">
    <property type="protein sequence ID" value="CAE7255550.1"/>
    <property type="molecule type" value="Genomic_DNA"/>
</dbReference>
<feature type="region of interest" description="Disordered" evidence="1">
    <location>
        <begin position="2083"/>
        <end position="2126"/>
    </location>
</feature>
<feature type="region of interest" description="Disordered" evidence="1">
    <location>
        <begin position="3283"/>
        <end position="3302"/>
    </location>
</feature>
<dbReference type="Pfam" id="PF07727">
    <property type="entry name" value="RVT_2"/>
    <property type="match status" value="1"/>
</dbReference>
<feature type="region of interest" description="Disordered" evidence="1">
    <location>
        <begin position="3473"/>
        <end position="3498"/>
    </location>
</feature>
<dbReference type="SUPFAM" id="SSF49562">
    <property type="entry name" value="C2 domain (Calcium/lipid-binding domain, CaLB)"/>
    <property type="match status" value="1"/>
</dbReference>
<feature type="compositionally biased region" description="Acidic residues" evidence="1">
    <location>
        <begin position="837"/>
        <end position="858"/>
    </location>
</feature>
<proteinExistence type="predicted"/>
<feature type="region of interest" description="Disordered" evidence="1">
    <location>
        <begin position="1745"/>
        <end position="1772"/>
    </location>
</feature>
<gene>
    <name evidence="3" type="ORF">SNAT2548_LOCUS13033</name>
</gene>
<feature type="region of interest" description="Disordered" evidence="1">
    <location>
        <begin position="1823"/>
        <end position="1842"/>
    </location>
</feature>
<evidence type="ECO:0000259" key="2">
    <source>
        <dbReference type="PROSITE" id="PS50004"/>
    </source>
</evidence>
<dbReference type="Gene3D" id="2.60.40.150">
    <property type="entry name" value="C2 domain"/>
    <property type="match status" value="1"/>
</dbReference>